<dbReference type="InterPro" id="IPR039272">
    <property type="entry name" value="CLEC16A/TT9"/>
</dbReference>
<dbReference type="RefSeq" id="XP_002291820.1">
    <property type="nucleotide sequence ID" value="XM_002291784.1"/>
</dbReference>
<dbReference type="HOGENOM" id="CLU_262435_0_0_1"/>
<feature type="domain" description="FPL" evidence="3">
    <location>
        <begin position="439"/>
        <end position="515"/>
    </location>
</feature>
<dbReference type="eggNOG" id="ENOG502RUN8">
    <property type="taxonomic scope" value="Eukaryota"/>
</dbReference>
<keyword evidence="1" id="KW-0072">Autophagy</keyword>
<proteinExistence type="predicted"/>
<reference evidence="4 5" key="2">
    <citation type="journal article" date="2008" name="Nature">
        <title>The Phaeodactylum genome reveals the evolutionary history of diatom genomes.</title>
        <authorList>
            <person name="Bowler C."/>
            <person name="Allen A.E."/>
            <person name="Badger J.H."/>
            <person name="Grimwood J."/>
            <person name="Jabbari K."/>
            <person name="Kuo A."/>
            <person name="Maheswari U."/>
            <person name="Martens C."/>
            <person name="Maumus F."/>
            <person name="Otillar R.P."/>
            <person name="Rayko E."/>
            <person name="Salamov A."/>
            <person name="Vandepoele K."/>
            <person name="Beszteri B."/>
            <person name="Gruber A."/>
            <person name="Heijde M."/>
            <person name="Katinka M."/>
            <person name="Mock T."/>
            <person name="Valentin K."/>
            <person name="Verret F."/>
            <person name="Berges J.A."/>
            <person name="Brownlee C."/>
            <person name="Cadoret J.P."/>
            <person name="Chiovitti A."/>
            <person name="Choi C.J."/>
            <person name="Coesel S."/>
            <person name="De Martino A."/>
            <person name="Detter J.C."/>
            <person name="Durkin C."/>
            <person name="Falciatore A."/>
            <person name="Fournet J."/>
            <person name="Haruta M."/>
            <person name="Huysman M.J."/>
            <person name="Jenkins B.D."/>
            <person name="Jiroutova K."/>
            <person name="Jorgensen R.E."/>
            <person name="Joubert Y."/>
            <person name="Kaplan A."/>
            <person name="Kroger N."/>
            <person name="Kroth P.G."/>
            <person name="La Roche J."/>
            <person name="Lindquist E."/>
            <person name="Lommer M."/>
            <person name="Martin-Jezequel V."/>
            <person name="Lopez P.J."/>
            <person name="Lucas S."/>
            <person name="Mangogna M."/>
            <person name="McGinnis K."/>
            <person name="Medlin L.K."/>
            <person name="Montsant A."/>
            <person name="Oudot-Le Secq M.P."/>
            <person name="Napoli C."/>
            <person name="Obornik M."/>
            <person name="Parker M.S."/>
            <person name="Petit J.L."/>
            <person name="Porcel B.M."/>
            <person name="Poulsen N."/>
            <person name="Robison M."/>
            <person name="Rychlewski L."/>
            <person name="Rynearson T.A."/>
            <person name="Schmutz J."/>
            <person name="Shapiro H."/>
            <person name="Siaut M."/>
            <person name="Stanley M."/>
            <person name="Sussman M.R."/>
            <person name="Taylor A.R."/>
            <person name="Vardi A."/>
            <person name="von Dassow P."/>
            <person name="Vyverman W."/>
            <person name="Willis A."/>
            <person name="Wyrwicz L.S."/>
            <person name="Rokhsar D.S."/>
            <person name="Weissenbach J."/>
            <person name="Armbrust E.V."/>
            <person name="Green B.R."/>
            <person name="Van de Peer Y."/>
            <person name="Grigoriev I.V."/>
        </authorList>
    </citation>
    <scope>NUCLEOTIDE SEQUENCE [LARGE SCALE GENOMIC DNA]</scope>
    <source>
        <strain evidence="4 5">CCMP1335</strain>
    </source>
</reference>
<dbReference type="GeneID" id="7452829"/>
<reference evidence="4 5" key="1">
    <citation type="journal article" date="2004" name="Science">
        <title>The genome of the diatom Thalassiosira pseudonana: ecology, evolution, and metabolism.</title>
        <authorList>
            <person name="Armbrust E.V."/>
            <person name="Berges J.A."/>
            <person name="Bowler C."/>
            <person name="Green B.R."/>
            <person name="Martinez D."/>
            <person name="Putnam N.H."/>
            <person name="Zhou S."/>
            <person name="Allen A.E."/>
            <person name="Apt K.E."/>
            <person name="Bechner M."/>
            <person name="Brzezinski M.A."/>
            <person name="Chaal B.K."/>
            <person name="Chiovitti A."/>
            <person name="Davis A.K."/>
            <person name="Demarest M.S."/>
            <person name="Detter J.C."/>
            <person name="Glavina T."/>
            <person name="Goodstein D."/>
            <person name="Hadi M.Z."/>
            <person name="Hellsten U."/>
            <person name="Hildebrand M."/>
            <person name="Jenkins B.D."/>
            <person name="Jurka J."/>
            <person name="Kapitonov V.V."/>
            <person name="Kroger N."/>
            <person name="Lau W.W."/>
            <person name="Lane T.W."/>
            <person name="Larimer F.W."/>
            <person name="Lippmeier J.C."/>
            <person name="Lucas S."/>
            <person name="Medina M."/>
            <person name="Montsant A."/>
            <person name="Obornik M."/>
            <person name="Parker M.S."/>
            <person name="Palenik B."/>
            <person name="Pazour G.J."/>
            <person name="Richardson P.M."/>
            <person name="Rynearson T.A."/>
            <person name="Saito M.A."/>
            <person name="Schwartz D.C."/>
            <person name="Thamatrakoln K."/>
            <person name="Valentin K."/>
            <person name="Vardi A."/>
            <person name="Wilkerson F.P."/>
            <person name="Rokhsar D.S."/>
        </authorList>
    </citation>
    <scope>NUCLEOTIDE SEQUENCE [LARGE SCALE GENOMIC DNA]</scope>
    <source>
        <strain evidence="4 5">CCMP1335</strain>
    </source>
</reference>
<feature type="compositionally biased region" description="Polar residues" evidence="2">
    <location>
        <begin position="47"/>
        <end position="66"/>
    </location>
</feature>
<feature type="region of interest" description="Disordered" evidence="2">
    <location>
        <begin position="792"/>
        <end position="836"/>
    </location>
</feature>
<dbReference type="PaxDb" id="35128-Thaps7633"/>
<dbReference type="EMBL" id="CM000644">
    <property type="protein sequence ID" value="EED90671.1"/>
    <property type="molecule type" value="Genomic_DNA"/>
</dbReference>
<dbReference type="PANTHER" id="PTHR21481:SF0">
    <property type="entry name" value="PROTEIN CLEC16A"/>
    <property type="match status" value="1"/>
</dbReference>
<evidence type="ECO:0000256" key="2">
    <source>
        <dbReference type="SAM" id="MobiDB-lite"/>
    </source>
</evidence>
<protein>
    <recommendedName>
        <fullName evidence="3">FPL domain-containing protein</fullName>
    </recommendedName>
</protein>
<evidence type="ECO:0000313" key="5">
    <source>
        <dbReference type="Proteomes" id="UP000001449"/>
    </source>
</evidence>
<sequence>MNLSHAHSGLSFRRKGKDRQQQHIEEELLYSSLLEEIAPLHHEMGTGNANTTTSSVNGKKNSNINTNWRWKNQGTITVNGSDDEGYDYAYTPDNSQKSWRLQRNIPGVSAGGGGGISGGDWSTDGVRRYYTGGAIASRGGGGGRSAAGNIISVGSLDVDVSMIDGVELSPVKGENKSEDMVGRRSLDLNEELLQSKFESTEEDAKRAGADATNHEGEDAMEDVDIGASSDMEDVALESAPVKSVEIPTDTQSQSAATHDSLFSSSTDTTNMTAFETLYHLSPTMAWRLRSAYAPTTPQEAHLLSLGSEVFHRHAQKADGMMKGLDVAKCCEARVCEGLRKVGEVLSICEKMRSKRMVVTHGRKFIGSERVSSTQVHDAELSSDDDEDELDAAEAVFAYFCEKNVLPMLIDALLSRPPPLTSSSESQASSPTSFSGATWTASVKSQILQMVAMLLYNTTSPLSLTYLLSNNYMNELIMGVLPLSQWKEETLEEILPPYVSLLRGLVMKLRGEEGRFCVPLFLCQRQRMTLANHDDDSDETEAYMPLLYGAVQVLVSNLGSSVRDSDGCLIRTTAMNVLLNLCRIADPGVRSILVGGGDGGDELPTTKSQASSATNLSPYTTVPSSFTIEQQLLFPHISKNLNSCYHRCVKLLIASLSLNTKHSTHQSQTPQYEIAAAREEATSRHKDIAAALHSELRFWLGFVDDLLSTEIRSWNVKLYRAATKLDVYKATAEVRTSVFFITQFFGMVEYPPLIRMVAAAVLHESYPQDWYTADGVVELKRIGSAVGPTLNTMLTKTSRSAESSSMEREEADAGAGGKSINSTNSKEQASTSSELDHGAVETVAATLDLNELANELEHKCTHQSYAGKDIAHVPNRHRLSLLRMLSGDGHTVEETTLSSMLIATVLENEAIDDEALEMFGVFPSSANGETCSLFEVAIADYLSRDVSSHHLDPNAPSHSELATSLECISSLGLQYLERVIHHTWTEGGECLDEAPFNLYYHSSRFIKALCSSLTFFAKYAQQILQRDPVLFADFMEEEIRKRYSSNELESRYGHQKEEEKTKLVCSLTNFSPSNLIDRSNLLISESTRRPRSIASKRWCYEDDALSFHTIMDIDDTLLAIGGFKTTQLPRLGTDIDLRGRTFYHGYEFKLKQHWNLSAVVRELAFVCDPTVLYVTNVSVVDLNRHRILAVVPLRCVIASATEGSMLHVAVRYATSSTEQQVEAKDELIKNGKLSLCFETENTSVMVKECLDKYCSAYRKRIAMDIDDMLEECCCADESKINESWSDFQQP</sequence>
<evidence type="ECO:0000313" key="4">
    <source>
        <dbReference type="EMBL" id="EED90671.1"/>
    </source>
</evidence>
<evidence type="ECO:0000256" key="1">
    <source>
        <dbReference type="ARBA" id="ARBA00023006"/>
    </source>
</evidence>
<feature type="region of interest" description="Disordered" evidence="2">
    <location>
        <begin position="241"/>
        <end position="266"/>
    </location>
</feature>
<dbReference type="GO" id="GO:0006914">
    <property type="term" value="P:autophagy"/>
    <property type="evidence" value="ECO:0007669"/>
    <property type="project" value="UniProtKB-KW"/>
</dbReference>
<organism evidence="4 5">
    <name type="scientific">Thalassiosira pseudonana</name>
    <name type="common">Marine diatom</name>
    <name type="synonym">Cyclotella nana</name>
    <dbReference type="NCBI Taxonomy" id="35128"/>
    <lineage>
        <taxon>Eukaryota</taxon>
        <taxon>Sar</taxon>
        <taxon>Stramenopiles</taxon>
        <taxon>Ochrophyta</taxon>
        <taxon>Bacillariophyta</taxon>
        <taxon>Coscinodiscophyceae</taxon>
        <taxon>Thalassiosirophycidae</taxon>
        <taxon>Thalassiosirales</taxon>
        <taxon>Thalassiosiraceae</taxon>
        <taxon>Thalassiosira</taxon>
    </lineage>
</organism>
<feature type="region of interest" description="Disordered" evidence="2">
    <location>
        <begin position="43"/>
        <end position="66"/>
    </location>
</feature>
<dbReference type="GO" id="GO:0005794">
    <property type="term" value="C:Golgi apparatus"/>
    <property type="evidence" value="ECO:0000318"/>
    <property type="project" value="GO_Central"/>
</dbReference>
<dbReference type="PANTHER" id="PTHR21481">
    <property type="entry name" value="PROTEIN CLEC16A"/>
    <property type="match status" value="1"/>
</dbReference>
<feature type="compositionally biased region" description="Polar residues" evidence="2">
    <location>
        <begin position="248"/>
        <end position="266"/>
    </location>
</feature>
<evidence type="ECO:0000259" key="3">
    <source>
        <dbReference type="Pfam" id="PF09758"/>
    </source>
</evidence>
<accession>B8C730</accession>
<dbReference type="GO" id="GO:0007034">
    <property type="term" value="P:vacuolar transport"/>
    <property type="evidence" value="ECO:0000318"/>
    <property type="project" value="GO_Central"/>
</dbReference>
<gene>
    <name evidence="4" type="ORF">THAPSDRAFT_7633</name>
</gene>
<dbReference type="InterPro" id="IPR019155">
    <property type="entry name" value="CLEC16A/TT9_N"/>
</dbReference>
<dbReference type="OMA" id="RTHASIW"/>
<dbReference type="Pfam" id="PF09758">
    <property type="entry name" value="FPL"/>
    <property type="match status" value="1"/>
</dbReference>
<dbReference type="KEGG" id="tps:THAPSDRAFT_7633"/>
<name>B8C730_THAPS</name>
<dbReference type="GO" id="GO:0016197">
    <property type="term" value="P:endosomal transport"/>
    <property type="evidence" value="ECO:0000318"/>
    <property type="project" value="GO_Central"/>
</dbReference>
<feature type="region of interest" description="Disordered" evidence="2">
    <location>
        <begin position="1"/>
        <end position="21"/>
    </location>
</feature>
<dbReference type="GO" id="GO:1901096">
    <property type="term" value="P:regulation of autophagosome maturation"/>
    <property type="evidence" value="ECO:0000318"/>
    <property type="project" value="GO_Central"/>
</dbReference>
<keyword evidence="5" id="KW-1185">Reference proteome</keyword>
<feature type="compositionally biased region" description="Polar residues" evidence="2">
    <location>
        <begin position="818"/>
        <end position="832"/>
    </location>
</feature>
<dbReference type="InParanoid" id="B8C730"/>
<dbReference type="Proteomes" id="UP000001449">
    <property type="component" value="Chromosome 8"/>
</dbReference>